<evidence type="ECO:0000313" key="3">
    <source>
        <dbReference type="Proteomes" id="UP000426027"/>
    </source>
</evidence>
<dbReference type="EMBL" id="CP046566">
    <property type="protein sequence ID" value="QGW28696.1"/>
    <property type="molecule type" value="Genomic_DNA"/>
</dbReference>
<name>A0A6I6G7K6_9BACT</name>
<evidence type="ECO:0008006" key="4">
    <source>
        <dbReference type="Google" id="ProtNLM"/>
    </source>
</evidence>
<reference evidence="2 3" key="1">
    <citation type="submission" date="2019-11" db="EMBL/GenBank/DDBJ databases">
        <authorList>
            <person name="Im W.T."/>
        </authorList>
    </citation>
    <scope>NUCLEOTIDE SEQUENCE [LARGE SCALE GENOMIC DNA]</scope>
    <source>
        <strain evidence="2 3">SB-02</strain>
    </source>
</reference>
<evidence type="ECO:0000313" key="2">
    <source>
        <dbReference type="EMBL" id="QGW28696.1"/>
    </source>
</evidence>
<keyword evidence="1" id="KW-0732">Signal</keyword>
<dbReference type="Gene3D" id="3.40.1000.10">
    <property type="entry name" value="Mog1/PsbP, alpha/beta/alpha sandwich"/>
    <property type="match status" value="1"/>
</dbReference>
<organism evidence="2 3">
    <name type="scientific">Phnomibacter ginsenosidimutans</name>
    <dbReference type="NCBI Taxonomy" id="2676868"/>
    <lineage>
        <taxon>Bacteria</taxon>
        <taxon>Pseudomonadati</taxon>
        <taxon>Bacteroidota</taxon>
        <taxon>Chitinophagia</taxon>
        <taxon>Chitinophagales</taxon>
        <taxon>Chitinophagaceae</taxon>
        <taxon>Phnomibacter</taxon>
    </lineage>
</organism>
<evidence type="ECO:0000256" key="1">
    <source>
        <dbReference type="SAM" id="SignalP"/>
    </source>
</evidence>
<dbReference type="RefSeq" id="WP_157479049.1">
    <property type="nucleotide sequence ID" value="NZ_CP046566.1"/>
</dbReference>
<proteinExistence type="predicted"/>
<gene>
    <name evidence="2" type="ORF">GLV81_11840</name>
</gene>
<keyword evidence="3" id="KW-1185">Reference proteome</keyword>
<feature type="signal peptide" evidence="1">
    <location>
        <begin position="1"/>
        <end position="17"/>
    </location>
</feature>
<sequence>MKFWMALLLCSVTAVVAAQETITIKRSTYGIAVDKSMRIDTAGTSMADFIAFFPLQSETDKFGENLNVVMEPTNGVDVTLEEYVRMSLEQLKQYFGDIAIVENKTVSTTKGQPYHKLVYTASMNGFLLQFEQRYISTADYTYVLTFTAEQSQFNAYKEKAGKILGSFKLH</sequence>
<feature type="chain" id="PRO_5026257541" description="DUF1795 domain-containing protein" evidence="1">
    <location>
        <begin position="18"/>
        <end position="170"/>
    </location>
</feature>
<dbReference type="Proteomes" id="UP000426027">
    <property type="component" value="Chromosome"/>
</dbReference>
<dbReference type="AlphaFoldDB" id="A0A6I6G7K6"/>
<protein>
    <recommendedName>
        <fullName evidence="4">DUF1795 domain-containing protein</fullName>
    </recommendedName>
</protein>
<dbReference type="KEGG" id="fls:GLV81_11840"/>
<accession>A0A6I6G7K6</accession>